<accession>A0ABX2QZ22</accession>
<reference evidence="1 2" key="1">
    <citation type="submission" date="2020-04" db="EMBL/GenBank/DDBJ databases">
        <title>Molecular characterization of pseudomonads from Agaricus bisporus reveal novel blotch 2 pathogens in Western Europe.</title>
        <authorList>
            <person name="Taparia T."/>
            <person name="Krijger M."/>
            <person name="Haynes E."/>
            <person name="Elpinstone J.G."/>
            <person name="Noble R."/>
            <person name="Van Der Wolf J."/>
        </authorList>
    </citation>
    <scope>NUCLEOTIDE SEQUENCE [LARGE SCALE GENOMIC DNA]</scope>
    <source>
        <strain evidence="1 2">P7774</strain>
    </source>
</reference>
<dbReference type="EMBL" id="JACARY010000032">
    <property type="protein sequence ID" value="NWD96109.1"/>
    <property type="molecule type" value="Genomic_DNA"/>
</dbReference>
<keyword evidence="2" id="KW-1185">Reference proteome</keyword>
<sequence length="96" mass="10047">MGSSIELGKSVEGGIAEAVPIGVSPGLQGYWCLLEQATADLPTALLLRQQPLARAASPAAPQPAQPLYSMAFHIGLELAQAHSNTAIPWMRTKPEG</sequence>
<proteinExistence type="predicted"/>
<evidence type="ECO:0000313" key="1">
    <source>
        <dbReference type="EMBL" id="NWD96109.1"/>
    </source>
</evidence>
<dbReference type="RefSeq" id="WP_177049123.1">
    <property type="nucleotide sequence ID" value="NZ_JACAQM010000001.1"/>
</dbReference>
<organism evidence="1 2">
    <name type="scientific">Pseudomonas reactans</name>
    <dbReference type="NCBI Taxonomy" id="117680"/>
    <lineage>
        <taxon>Bacteria</taxon>
        <taxon>Pseudomonadati</taxon>
        <taxon>Pseudomonadota</taxon>
        <taxon>Gammaproteobacteria</taxon>
        <taxon>Pseudomonadales</taxon>
        <taxon>Pseudomonadaceae</taxon>
        <taxon>Pseudomonas</taxon>
    </lineage>
</organism>
<name>A0ABX2QZ22_9PSED</name>
<gene>
    <name evidence="1" type="ORF">HX871_16900</name>
</gene>
<evidence type="ECO:0000313" key="2">
    <source>
        <dbReference type="Proteomes" id="UP000572863"/>
    </source>
</evidence>
<protein>
    <submittedName>
        <fullName evidence="1">Uncharacterized protein</fullName>
    </submittedName>
</protein>
<comment type="caution">
    <text evidence="1">The sequence shown here is derived from an EMBL/GenBank/DDBJ whole genome shotgun (WGS) entry which is preliminary data.</text>
</comment>
<dbReference type="Proteomes" id="UP000572863">
    <property type="component" value="Unassembled WGS sequence"/>
</dbReference>